<dbReference type="RefSeq" id="WP_255133250.1">
    <property type="nucleotide sequence ID" value="NZ_JANDBC010000001.1"/>
</dbReference>
<reference evidence="2" key="1">
    <citation type="submission" date="2022-06" db="EMBL/GenBank/DDBJ databases">
        <title>Gracilimonas sp. CAU 1638 isolated from sea sediment.</title>
        <authorList>
            <person name="Kim W."/>
        </authorList>
    </citation>
    <scope>NUCLEOTIDE SEQUENCE</scope>
    <source>
        <strain evidence="2">CAU 1638</strain>
    </source>
</reference>
<dbReference type="AlphaFoldDB" id="A0A9X2L220"/>
<accession>A0A9X2L220</accession>
<keyword evidence="1" id="KW-0472">Membrane</keyword>
<feature type="transmembrane region" description="Helical" evidence="1">
    <location>
        <begin position="150"/>
        <end position="172"/>
    </location>
</feature>
<evidence type="ECO:0000313" key="3">
    <source>
        <dbReference type="Proteomes" id="UP001139125"/>
    </source>
</evidence>
<dbReference type="Proteomes" id="UP001139125">
    <property type="component" value="Unassembled WGS sequence"/>
</dbReference>
<protein>
    <submittedName>
        <fullName evidence="2">DUF3667 domain-containing protein</fullName>
    </submittedName>
</protein>
<evidence type="ECO:0000313" key="2">
    <source>
        <dbReference type="EMBL" id="MCP9290825.1"/>
    </source>
</evidence>
<evidence type="ECO:0000256" key="1">
    <source>
        <dbReference type="SAM" id="Phobius"/>
    </source>
</evidence>
<proteinExistence type="predicted"/>
<dbReference type="InterPro" id="IPR022134">
    <property type="entry name" value="DUF3667"/>
</dbReference>
<gene>
    <name evidence="2" type="ORF">NM125_04395</name>
</gene>
<name>A0A9X2L220_9BACT</name>
<keyword evidence="3" id="KW-1185">Reference proteome</keyword>
<keyword evidence="1" id="KW-1133">Transmembrane helix</keyword>
<dbReference type="Pfam" id="PF12412">
    <property type="entry name" value="DUF3667"/>
    <property type="match status" value="1"/>
</dbReference>
<organism evidence="2 3">
    <name type="scientific">Gracilimonas sediminicola</name>
    <dbReference type="NCBI Taxonomy" id="2952158"/>
    <lineage>
        <taxon>Bacteria</taxon>
        <taxon>Pseudomonadati</taxon>
        <taxon>Balneolota</taxon>
        <taxon>Balneolia</taxon>
        <taxon>Balneolales</taxon>
        <taxon>Balneolaceae</taxon>
        <taxon>Gracilimonas</taxon>
    </lineage>
</organism>
<sequence length="288" mass="33129">MSELVDTHECPNCGYEPFTTSYCPKCGQRKLSEKDHRVTVLFNEFISGWLNFENSFLNTLKVFLGKPHTYVSEYLSGARKKYISPIKLFILANAFYFIFPAVDTFKTTLHTQLNRLPYSEYTEGFIMSFIAASGMSYPEFTPEYNELTQILSKALLVILPLLFSVATWVLNLSERERKPLLYHINYSLVLSAFLVFVLCSVLPGSYKLIAVYFEIDGMMELVTEMSLSVTVLLILNVYGYFLYRNFFAGNLLIKGFKVVLLNVAFVPLIQSYRLILLFVTLGWMKFFG</sequence>
<dbReference type="EMBL" id="JANDBC010000001">
    <property type="protein sequence ID" value="MCP9290825.1"/>
    <property type="molecule type" value="Genomic_DNA"/>
</dbReference>
<keyword evidence="1" id="KW-0812">Transmembrane</keyword>
<comment type="caution">
    <text evidence="2">The sequence shown here is derived from an EMBL/GenBank/DDBJ whole genome shotgun (WGS) entry which is preliminary data.</text>
</comment>
<feature type="transmembrane region" description="Helical" evidence="1">
    <location>
        <begin position="184"/>
        <end position="206"/>
    </location>
</feature>
<feature type="transmembrane region" description="Helical" evidence="1">
    <location>
        <begin position="82"/>
        <end position="99"/>
    </location>
</feature>
<feature type="transmembrane region" description="Helical" evidence="1">
    <location>
        <begin position="226"/>
        <end position="247"/>
    </location>
</feature>
<feature type="transmembrane region" description="Helical" evidence="1">
    <location>
        <begin position="259"/>
        <end position="284"/>
    </location>
</feature>